<dbReference type="InterPro" id="IPR011335">
    <property type="entry name" value="Restrct_endonuc-II-like"/>
</dbReference>
<dbReference type="PANTHER" id="PTHR34039:SF1">
    <property type="entry name" value="UPF0102 PROTEIN YRAN"/>
    <property type="match status" value="1"/>
</dbReference>
<dbReference type="CDD" id="cd20736">
    <property type="entry name" value="PoNe_Nuclease"/>
    <property type="match status" value="1"/>
</dbReference>
<proteinExistence type="inferred from homology"/>
<evidence type="ECO:0000256" key="1">
    <source>
        <dbReference type="ARBA" id="ARBA00006738"/>
    </source>
</evidence>
<dbReference type="RefSeq" id="WP_353550007.1">
    <property type="nucleotide sequence ID" value="NZ_AP029612.1"/>
</dbReference>
<dbReference type="PANTHER" id="PTHR34039">
    <property type="entry name" value="UPF0102 PROTEIN YRAN"/>
    <property type="match status" value="1"/>
</dbReference>
<gene>
    <name evidence="3" type="ORF">KACHI17_05790</name>
</gene>
<organism evidence="3">
    <name type="scientific">Sediminibacterium sp. KACHI17</name>
    <dbReference type="NCBI Taxonomy" id="1751071"/>
    <lineage>
        <taxon>Bacteria</taxon>
        <taxon>Pseudomonadati</taxon>
        <taxon>Bacteroidota</taxon>
        <taxon>Chitinophagia</taxon>
        <taxon>Chitinophagales</taxon>
        <taxon>Chitinophagaceae</taxon>
        <taxon>Sediminibacterium</taxon>
    </lineage>
</organism>
<dbReference type="AlphaFoldDB" id="A0AAT9GGJ6"/>
<sequence length="118" mass="14222">MLHHKKTGDLGESIAGEFIIEKGYHILERNWRYKHWEVDIIASRNRKLHFIEVKTRNSLRFGKPEESITREKMSHLKNAAEQYQYQHPEWKYIQFDVIAITLVNGITKEIFMIEDVYF</sequence>
<protein>
    <recommendedName>
        <fullName evidence="2">UPF0102 protein KACHI17_05790</fullName>
    </recommendedName>
</protein>
<dbReference type="HAMAP" id="MF_00048">
    <property type="entry name" value="UPF0102"/>
    <property type="match status" value="1"/>
</dbReference>
<evidence type="ECO:0000256" key="2">
    <source>
        <dbReference type="HAMAP-Rule" id="MF_00048"/>
    </source>
</evidence>
<comment type="similarity">
    <text evidence="1 2">Belongs to the UPF0102 family.</text>
</comment>
<dbReference type="InterPro" id="IPR003509">
    <property type="entry name" value="UPF0102_YraN-like"/>
</dbReference>
<dbReference type="SUPFAM" id="SSF52980">
    <property type="entry name" value="Restriction endonuclease-like"/>
    <property type="match status" value="1"/>
</dbReference>
<dbReference type="InterPro" id="IPR011856">
    <property type="entry name" value="tRNA_endonuc-like_dom_sf"/>
</dbReference>
<dbReference type="EMBL" id="AP029612">
    <property type="protein sequence ID" value="BFG69698.1"/>
    <property type="molecule type" value="Genomic_DNA"/>
</dbReference>
<reference evidence="3" key="1">
    <citation type="submission" date="2024-02" db="EMBL/GenBank/DDBJ databases">
        <title>Sediminibacterium planktonica sp. nov. and Sediminibacterium longus sp. nov., isolated from surface lake and river water.</title>
        <authorList>
            <person name="Watanabe K."/>
            <person name="Takemine S."/>
            <person name="Ishii Y."/>
            <person name="Ogata Y."/>
            <person name="Shindo C."/>
            <person name="Suda W."/>
        </authorList>
    </citation>
    <scope>NUCLEOTIDE SEQUENCE</scope>
    <source>
        <strain evidence="3">KACHI17</strain>
    </source>
</reference>
<dbReference type="Gene3D" id="3.40.1350.10">
    <property type="match status" value="1"/>
</dbReference>
<name>A0AAT9GGJ6_9BACT</name>
<evidence type="ECO:0000313" key="3">
    <source>
        <dbReference type="EMBL" id="BFG69698.1"/>
    </source>
</evidence>
<accession>A0AAT9GGJ6</accession>
<dbReference type="GO" id="GO:0003676">
    <property type="term" value="F:nucleic acid binding"/>
    <property type="evidence" value="ECO:0007669"/>
    <property type="project" value="InterPro"/>
</dbReference>
<dbReference type="Pfam" id="PF02021">
    <property type="entry name" value="UPF0102"/>
    <property type="match status" value="1"/>
</dbReference>